<proteinExistence type="predicted"/>
<dbReference type="Pfam" id="PF00172">
    <property type="entry name" value="Zn_clus"/>
    <property type="match status" value="1"/>
</dbReference>
<evidence type="ECO:0000259" key="5">
    <source>
        <dbReference type="PROSITE" id="PS50048"/>
    </source>
</evidence>
<dbReference type="Gene3D" id="4.10.240.10">
    <property type="entry name" value="Zn(2)-C6 fungal-type DNA-binding domain"/>
    <property type="match status" value="1"/>
</dbReference>
<dbReference type="GO" id="GO:0006351">
    <property type="term" value="P:DNA-templated transcription"/>
    <property type="evidence" value="ECO:0007669"/>
    <property type="project" value="InterPro"/>
</dbReference>
<feature type="compositionally biased region" description="Low complexity" evidence="4">
    <location>
        <begin position="185"/>
        <end position="196"/>
    </location>
</feature>
<comment type="subcellular location">
    <subcellularLocation>
        <location evidence="1">Nucleus</location>
    </subcellularLocation>
</comment>
<evidence type="ECO:0000313" key="6">
    <source>
        <dbReference type="EMBL" id="CAI5759175.1"/>
    </source>
</evidence>
<dbReference type="CDD" id="cd00067">
    <property type="entry name" value="GAL4"/>
    <property type="match status" value="1"/>
</dbReference>
<name>A0A9W4TYB1_9ASCO</name>
<evidence type="ECO:0000313" key="7">
    <source>
        <dbReference type="Proteomes" id="UP001152885"/>
    </source>
</evidence>
<dbReference type="InterPro" id="IPR036864">
    <property type="entry name" value="Zn2-C6_fun-type_DNA-bd_sf"/>
</dbReference>
<dbReference type="InterPro" id="IPR001138">
    <property type="entry name" value="Zn2Cys6_DnaBD"/>
</dbReference>
<sequence>MMRRLSNRSEAAINVTENGNIVKKIQKSRQRRILSCMHCHSKKIKCSRSNPCENCIKLEIECKYFINERQSRGGKQSSRLTEDEKKMRGITLESSNDESDSSINITSSVATSLEEDENGKKSIEQPHPHPGTASIPFNLESNDLTSTTTLMQSPIVNNFTNNITNSYFSGNFTNPQPQPQPQPHPQSTTSSTPQLQNEDTISFGLSSFALANQDMIFNNMLQNHNSIERNYNSPTNNIYLFNAASTTENTNNNILEDLSKHLPPNKERSFELIERYLNSVHLLLPIIPNMKDFLIEHETFWNLESFHSPNFNHLQFFTLYFPILYAATISEFEEFDNLLLNQDIDKYLQASHKINKFYNYPHGNKSISLLLANVLIESLSPNPSTIIMSQIIRYAKFLHLHKDPLLTLRIQDWEIINFRRLLWWIIFGLDALSSHNFCLPPNCRIDDFNVLLPDESEMVNNVKKLKLSILSCNIKFRFDRILSELVYYLHNGLNSNINNDQINEIKGMILEYYNSIHVSINKMNQYYRSNLPTTVQEMNLISFVTNHCWTFVDRALMLLHKKILLNDNHEETTQIQMIKNFNKEKDGKLSLSKYEDTVMDVPQPEFTSQQVTYNNNVGQGAQLAVNRSLSNEVRNELMSLNSKIQYDLRNNFVDVNDYCAFYSSLENILSELINYINE</sequence>
<dbReference type="SUPFAM" id="SSF57701">
    <property type="entry name" value="Zn2/Cys6 DNA-binding domain"/>
    <property type="match status" value="1"/>
</dbReference>
<dbReference type="GO" id="GO:0003677">
    <property type="term" value="F:DNA binding"/>
    <property type="evidence" value="ECO:0007669"/>
    <property type="project" value="InterPro"/>
</dbReference>
<dbReference type="PANTHER" id="PTHR31001">
    <property type="entry name" value="UNCHARACTERIZED TRANSCRIPTIONAL REGULATORY PROTEIN"/>
    <property type="match status" value="1"/>
</dbReference>
<dbReference type="InterPro" id="IPR007219">
    <property type="entry name" value="XnlR_reg_dom"/>
</dbReference>
<reference evidence="6" key="1">
    <citation type="submission" date="2022-12" db="EMBL/GenBank/DDBJ databases">
        <authorList>
            <person name="Brejova B."/>
        </authorList>
    </citation>
    <scope>NUCLEOTIDE SEQUENCE</scope>
</reference>
<keyword evidence="3" id="KW-0539">Nucleus</keyword>
<dbReference type="OrthoDB" id="762982at2759"/>
<dbReference type="AlphaFoldDB" id="A0A9W4TYB1"/>
<feature type="region of interest" description="Disordered" evidence="4">
    <location>
        <begin position="167"/>
        <end position="196"/>
    </location>
</feature>
<dbReference type="Proteomes" id="UP001152885">
    <property type="component" value="Unassembled WGS sequence"/>
</dbReference>
<organism evidence="6 7">
    <name type="scientific">Candida verbasci</name>
    <dbReference type="NCBI Taxonomy" id="1227364"/>
    <lineage>
        <taxon>Eukaryota</taxon>
        <taxon>Fungi</taxon>
        <taxon>Dikarya</taxon>
        <taxon>Ascomycota</taxon>
        <taxon>Saccharomycotina</taxon>
        <taxon>Pichiomycetes</taxon>
        <taxon>Debaryomycetaceae</taxon>
        <taxon>Candida/Lodderomyces clade</taxon>
        <taxon>Candida</taxon>
    </lineage>
</organism>
<accession>A0A9W4TYB1</accession>
<dbReference type="PANTHER" id="PTHR31001:SF88">
    <property type="entry name" value="TRANSCRIPTION FACTOR PDR3"/>
    <property type="match status" value="1"/>
</dbReference>
<evidence type="ECO:0000256" key="4">
    <source>
        <dbReference type="SAM" id="MobiDB-lite"/>
    </source>
</evidence>
<dbReference type="CDD" id="cd12148">
    <property type="entry name" value="fungal_TF_MHR"/>
    <property type="match status" value="1"/>
</dbReference>
<dbReference type="PROSITE" id="PS50048">
    <property type="entry name" value="ZN2_CY6_FUNGAL_2"/>
    <property type="match status" value="1"/>
</dbReference>
<dbReference type="GO" id="GO:0008270">
    <property type="term" value="F:zinc ion binding"/>
    <property type="evidence" value="ECO:0007669"/>
    <property type="project" value="InterPro"/>
</dbReference>
<dbReference type="SMART" id="SM00066">
    <property type="entry name" value="GAL4"/>
    <property type="match status" value="1"/>
</dbReference>
<dbReference type="PROSITE" id="PS00463">
    <property type="entry name" value="ZN2_CY6_FUNGAL_1"/>
    <property type="match status" value="1"/>
</dbReference>
<keyword evidence="2" id="KW-0479">Metal-binding</keyword>
<dbReference type="InterPro" id="IPR050613">
    <property type="entry name" value="Sec_Metabolite_Reg"/>
</dbReference>
<evidence type="ECO:0000256" key="1">
    <source>
        <dbReference type="ARBA" id="ARBA00004123"/>
    </source>
</evidence>
<dbReference type="SMART" id="SM00906">
    <property type="entry name" value="Fungal_trans"/>
    <property type="match status" value="1"/>
</dbReference>
<feature type="region of interest" description="Disordered" evidence="4">
    <location>
        <begin position="111"/>
        <end position="140"/>
    </location>
</feature>
<evidence type="ECO:0000256" key="2">
    <source>
        <dbReference type="ARBA" id="ARBA00022723"/>
    </source>
</evidence>
<keyword evidence="7" id="KW-1185">Reference proteome</keyword>
<dbReference type="GO" id="GO:0000981">
    <property type="term" value="F:DNA-binding transcription factor activity, RNA polymerase II-specific"/>
    <property type="evidence" value="ECO:0007669"/>
    <property type="project" value="InterPro"/>
</dbReference>
<protein>
    <recommendedName>
        <fullName evidence="5">Zn(2)-C6 fungal-type domain-containing protein</fullName>
    </recommendedName>
</protein>
<feature type="compositionally biased region" description="Basic and acidic residues" evidence="4">
    <location>
        <begin position="118"/>
        <end position="127"/>
    </location>
</feature>
<dbReference type="EMBL" id="CANTUO010000004">
    <property type="protein sequence ID" value="CAI5759175.1"/>
    <property type="molecule type" value="Genomic_DNA"/>
</dbReference>
<dbReference type="GO" id="GO:0005634">
    <property type="term" value="C:nucleus"/>
    <property type="evidence" value="ECO:0007669"/>
    <property type="project" value="UniProtKB-SubCell"/>
</dbReference>
<gene>
    <name evidence="6" type="ORF">CANVERA_P3684</name>
</gene>
<comment type="caution">
    <text evidence="6">The sequence shown here is derived from an EMBL/GenBank/DDBJ whole genome shotgun (WGS) entry which is preliminary data.</text>
</comment>
<evidence type="ECO:0000256" key="3">
    <source>
        <dbReference type="ARBA" id="ARBA00023242"/>
    </source>
</evidence>
<feature type="domain" description="Zn(2)-C6 fungal-type" evidence="5">
    <location>
        <begin position="35"/>
        <end position="64"/>
    </location>
</feature>